<dbReference type="PANTHER" id="PTHR30005">
    <property type="entry name" value="EXOPOLYPHOSPHATASE"/>
    <property type="match status" value="1"/>
</dbReference>
<comment type="similarity">
    <text evidence="1">Belongs to the heat shock protein 70 family.</text>
</comment>
<dbReference type="Pfam" id="PF02541">
    <property type="entry name" value="Ppx-GppA"/>
    <property type="match status" value="1"/>
</dbReference>
<feature type="compositionally biased region" description="Basic and acidic residues" evidence="2">
    <location>
        <begin position="363"/>
        <end position="378"/>
    </location>
</feature>
<dbReference type="EnsemblBacteria" id="ABC21051">
    <property type="protein sequence ID" value="ABC21051"/>
    <property type="gene ID" value="Rru_A0246"/>
</dbReference>
<accession>Q2RXU4</accession>
<dbReference type="eggNOG" id="COG0248">
    <property type="taxonomic scope" value="Bacteria"/>
</dbReference>
<reference evidence="4 5" key="1">
    <citation type="journal article" date="2011" name="Stand. Genomic Sci.">
        <title>Complete genome sequence of Rhodospirillum rubrum type strain (S1).</title>
        <authorList>
            <person name="Munk A.C."/>
            <person name="Copeland A."/>
            <person name="Lucas S."/>
            <person name="Lapidus A."/>
            <person name="Del Rio T.G."/>
            <person name="Barry K."/>
            <person name="Detter J.C."/>
            <person name="Hammon N."/>
            <person name="Israni S."/>
            <person name="Pitluck S."/>
            <person name="Brettin T."/>
            <person name="Bruce D."/>
            <person name="Han C."/>
            <person name="Tapia R."/>
            <person name="Gilna P."/>
            <person name="Schmutz J."/>
            <person name="Larimer F."/>
            <person name="Land M."/>
            <person name="Kyrpides N.C."/>
            <person name="Mavromatis K."/>
            <person name="Richardson P."/>
            <person name="Rohde M."/>
            <person name="Goker M."/>
            <person name="Klenk H.P."/>
            <person name="Zhang Y."/>
            <person name="Roberts G.P."/>
            <person name="Reslewic S."/>
            <person name="Schwartz D.C."/>
        </authorList>
    </citation>
    <scope>NUCLEOTIDE SEQUENCE [LARGE SCALE GENOMIC DNA]</scope>
    <source>
        <strain evidence="5">ATCC 11170 / ATH 1.1.1 / DSM 467 / LMG 4362 / NCIMB 8255 / S1</strain>
    </source>
</reference>
<dbReference type="GO" id="GO:0016462">
    <property type="term" value="F:pyrophosphatase activity"/>
    <property type="evidence" value="ECO:0007669"/>
    <property type="project" value="TreeGrafter"/>
</dbReference>
<dbReference type="CDD" id="cd24054">
    <property type="entry name" value="ASKHA_NBD_AaPPX-GppA_MtPPX2-like"/>
    <property type="match status" value="1"/>
</dbReference>
<evidence type="ECO:0000259" key="3">
    <source>
        <dbReference type="Pfam" id="PF02541"/>
    </source>
</evidence>
<feature type="domain" description="Ppx/GppA phosphatase N-terminal" evidence="3">
    <location>
        <begin position="55"/>
        <end position="354"/>
    </location>
</feature>
<sequence length="399" mass="42055">MTQIIGFPEEMRDKASDGGGGNALSAPFGLPTREAEDGRTYGALDLGTNNCRLLIARRQRDGFKVIDSFSRITRLGEGLGARGRFAPAAIDRTLAALTVCASRMERHGVSLSRCVATAACRLARDTTPFLERVRAETGLAVEVISADEEARLALAGCAPLLESRGVPTLLFDIGGGSTELTLVEVENTPAGPMPGAVRAMESLPLGVVTMAEAVGGGHLSARLHADIVTHVRERLRPFDITHGISDRAARGDLSLLGTSGTVTTVGAVALGLTRYDRARVDGLTLPIHAVKEVGARLLDMTPQARAAHPCIGRDRADLVLAGCAILEAILSTWPVPRVRVADRGIREGLLMTLMGARGPGDFTEVRDSDDPPLADDKILPPLADDLPQPPPSPESGVTP</sequence>
<evidence type="ECO:0000256" key="2">
    <source>
        <dbReference type="SAM" id="MobiDB-lite"/>
    </source>
</evidence>
<dbReference type="PATRIC" id="fig|269796.9.peg.300"/>
<keyword evidence="5" id="KW-1185">Reference proteome</keyword>
<dbReference type="AlphaFoldDB" id="Q2RXU4"/>
<dbReference type="InterPro" id="IPR050273">
    <property type="entry name" value="GppA/Ppx_hydrolase"/>
</dbReference>
<dbReference type="InterPro" id="IPR003695">
    <property type="entry name" value="Ppx_GppA_N"/>
</dbReference>
<dbReference type="KEGG" id="rru:Rru_A0246"/>
<dbReference type="STRING" id="269796.Rru_A0246"/>
<dbReference type="InterPro" id="IPR018181">
    <property type="entry name" value="Heat_shock_70_CS"/>
</dbReference>
<dbReference type="HOGENOM" id="CLU_025908_0_0_5"/>
<dbReference type="EMBL" id="CP000230">
    <property type="protein sequence ID" value="ABC21051.1"/>
    <property type="molecule type" value="Genomic_DNA"/>
</dbReference>
<dbReference type="InterPro" id="IPR043129">
    <property type="entry name" value="ATPase_NBD"/>
</dbReference>
<proteinExistence type="inferred from homology"/>
<organism evidence="4 5">
    <name type="scientific">Rhodospirillum rubrum (strain ATCC 11170 / ATH 1.1.1 / DSM 467 / LMG 4362 / NCIMB 8255 / S1)</name>
    <dbReference type="NCBI Taxonomy" id="269796"/>
    <lineage>
        <taxon>Bacteria</taxon>
        <taxon>Pseudomonadati</taxon>
        <taxon>Pseudomonadota</taxon>
        <taxon>Alphaproteobacteria</taxon>
        <taxon>Rhodospirillales</taxon>
        <taxon>Rhodospirillaceae</taxon>
        <taxon>Rhodospirillum</taxon>
    </lineage>
</organism>
<name>Q2RXU4_RHORT</name>
<evidence type="ECO:0000256" key="1">
    <source>
        <dbReference type="ARBA" id="ARBA00007381"/>
    </source>
</evidence>
<dbReference type="PhylomeDB" id="Q2RXU4"/>
<dbReference type="PROSITE" id="PS00329">
    <property type="entry name" value="HSP70_2"/>
    <property type="match status" value="1"/>
</dbReference>
<dbReference type="RefSeq" id="WP_011387999.1">
    <property type="nucleotide sequence ID" value="NC_007643.1"/>
</dbReference>
<evidence type="ECO:0000313" key="4">
    <source>
        <dbReference type="EMBL" id="ABC21051.1"/>
    </source>
</evidence>
<dbReference type="Gene3D" id="3.30.420.150">
    <property type="entry name" value="Exopolyphosphatase. Domain 2"/>
    <property type="match status" value="1"/>
</dbReference>
<gene>
    <name evidence="4" type="ordered locus">Rru_A0246</name>
</gene>
<dbReference type="Gene3D" id="3.30.420.40">
    <property type="match status" value="1"/>
</dbReference>
<feature type="region of interest" description="Disordered" evidence="2">
    <location>
        <begin position="1"/>
        <end position="28"/>
    </location>
</feature>
<protein>
    <submittedName>
        <fullName evidence="4">Ppx/GppA phosphatase</fullName>
    </submittedName>
</protein>
<dbReference type="PANTHER" id="PTHR30005:SF0">
    <property type="entry name" value="RETROGRADE REGULATION PROTEIN 2"/>
    <property type="match status" value="1"/>
</dbReference>
<evidence type="ECO:0000313" key="5">
    <source>
        <dbReference type="Proteomes" id="UP000001929"/>
    </source>
</evidence>
<dbReference type="SUPFAM" id="SSF53067">
    <property type="entry name" value="Actin-like ATPase domain"/>
    <property type="match status" value="2"/>
</dbReference>
<dbReference type="Proteomes" id="UP000001929">
    <property type="component" value="Chromosome"/>
</dbReference>
<feature type="region of interest" description="Disordered" evidence="2">
    <location>
        <begin position="360"/>
        <end position="399"/>
    </location>
</feature>